<feature type="compositionally biased region" description="Basic and acidic residues" evidence="1">
    <location>
        <begin position="210"/>
        <end position="236"/>
    </location>
</feature>
<keyword evidence="2" id="KW-1133">Transmembrane helix</keyword>
<reference evidence="3 4" key="1">
    <citation type="submission" date="2011-09" db="EMBL/GenBank/DDBJ databases">
        <title>The Genome Sequence of Plasmodium vivax North Korean.</title>
        <authorList>
            <consortium name="The Broad Institute Genome Sequencing Platform"/>
            <consortium name="The Broad Institute Genome Sequencing Center for Infectious Disease"/>
            <person name="Neafsey D."/>
            <person name="Carlton J."/>
            <person name="Barnwell J."/>
            <person name="Collins W."/>
            <person name="Escalante A."/>
            <person name="Mullikin J."/>
            <person name="Saul A."/>
            <person name="Guigo R."/>
            <person name="Camara F."/>
            <person name="Young S.K."/>
            <person name="Zeng Q."/>
            <person name="Gargeya S."/>
            <person name="Fitzgerald M."/>
            <person name="Haas B."/>
            <person name="Abouelleil A."/>
            <person name="Alvarado L."/>
            <person name="Arachchi H.M."/>
            <person name="Berlin A."/>
            <person name="Brown A."/>
            <person name="Chapman S.B."/>
            <person name="Chen Z."/>
            <person name="Dunbar C."/>
            <person name="Freedman E."/>
            <person name="Gearin G."/>
            <person name="Gellesch M."/>
            <person name="Goldberg J."/>
            <person name="Griggs A."/>
            <person name="Gujja S."/>
            <person name="Heiman D."/>
            <person name="Howarth C."/>
            <person name="Larson L."/>
            <person name="Lui A."/>
            <person name="MacDonald P.J.P."/>
            <person name="Montmayeur A."/>
            <person name="Murphy C."/>
            <person name="Neiman D."/>
            <person name="Pearson M."/>
            <person name="Priest M."/>
            <person name="Roberts A."/>
            <person name="Saif S."/>
            <person name="Shea T."/>
            <person name="Shenoy N."/>
            <person name="Sisk P."/>
            <person name="Stolte C."/>
            <person name="Sykes S."/>
            <person name="Wortman J."/>
            <person name="Nusbaum C."/>
            <person name="Birren B."/>
        </authorList>
    </citation>
    <scope>NUCLEOTIDE SEQUENCE [LARGE SCALE GENOMIC DNA]</scope>
    <source>
        <strain evidence="3 4">North Korean</strain>
    </source>
</reference>
<name>A0A0J9TNS5_PLAVI</name>
<evidence type="ECO:0000256" key="1">
    <source>
        <dbReference type="SAM" id="MobiDB-lite"/>
    </source>
</evidence>
<organism evidence="3 4">
    <name type="scientific">Plasmodium vivax North Korean</name>
    <dbReference type="NCBI Taxonomy" id="1035514"/>
    <lineage>
        <taxon>Eukaryota</taxon>
        <taxon>Sar</taxon>
        <taxon>Alveolata</taxon>
        <taxon>Apicomplexa</taxon>
        <taxon>Aconoidasida</taxon>
        <taxon>Haemosporida</taxon>
        <taxon>Plasmodiidae</taxon>
        <taxon>Plasmodium</taxon>
        <taxon>Plasmodium (Plasmodium)</taxon>
    </lineage>
</organism>
<evidence type="ECO:0000256" key="2">
    <source>
        <dbReference type="SAM" id="Phobius"/>
    </source>
</evidence>
<evidence type="ECO:0000313" key="3">
    <source>
        <dbReference type="EMBL" id="KMZ97460.1"/>
    </source>
</evidence>
<protein>
    <submittedName>
        <fullName evidence="3">Uncharacterized protein</fullName>
    </submittedName>
</protein>
<accession>A0A0J9TNS5</accession>
<feature type="region of interest" description="Disordered" evidence="1">
    <location>
        <begin position="207"/>
        <end position="241"/>
    </location>
</feature>
<dbReference type="Proteomes" id="UP000053239">
    <property type="component" value="Unassembled WGS sequence"/>
</dbReference>
<gene>
    <name evidence="3" type="ORF">PVNG_01289</name>
</gene>
<feature type="transmembrane region" description="Helical" evidence="2">
    <location>
        <begin position="157"/>
        <end position="179"/>
    </location>
</feature>
<dbReference type="EMBL" id="KQ235540">
    <property type="protein sequence ID" value="KMZ97460.1"/>
    <property type="molecule type" value="Genomic_DNA"/>
</dbReference>
<keyword evidence="2" id="KW-0812">Transmembrane</keyword>
<proteinExistence type="predicted"/>
<dbReference type="AlphaFoldDB" id="A0A0J9TNS5"/>
<sequence length="266" mass="30369">MDTPEVTTFSPPENFAHLGRLKNGGGIKGVRNVGTMERLSHLGGAKSLACLNDPGSACNRGSFIHLGGVDDSELETQENLKQAQAKKFVLKYEENREDILRRITNSLRDDYPKNDPSGGLQSYLSQKRHQVGSPITTDNSNVELLKNMSSTYGLLKIFLITFFASLVFFAFAVLIKHVYRRFKKHMENRLGFPPWWRETGWARKKIKRHQNVETSKHRNIETSKHRNIETPKHRNTETSNVLPLKNLKKKSSRLDTEKKELVRQAG</sequence>
<dbReference type="OrthoDB" id="381132at2759"/>
<keyword evidence="2" id="KW-0472">Membrane</keyword>
<evidence type="ECO:0000313" key="4">
    <source>
        <dbReference type="Proteomes" id="UP000053239"/>
    </source>
</evidence>